<evidence type="ECO:0000313" key="2">
    <source>
        <dbReference type="EMBL" id="GFZ34549.1"/>
    </source>
</evidence>
<feature type="compositionally biased region" description="Basic residues" evidence="1">
    <location>
        <begin position="127"/>
        <end position="140"/>
    </location>
</feature>
<proteinExistence type="predicted"/>
<dbReference type="Proteomes" id="UP000663802">
    <property type="component" value="Unassembled WGS sequence"/>
</dbReference>
<gene>
    <name evidence="2" type="ORF">CSC2_50750</name>
</gene>
<comment type="caution">
    <text evidence="2">The sequence shown here is derived from an EMBL/GenBank/DDBJ whole genome shotgun (WGS) entry which is preliminary data.</text>
</comment>
<feature type="region of interest" description="Disordered" evidence="1">
    <location>
        <begin position="100"/>
        <end position="140"/>
    </location>
</feature>
<keyword evidence="3" id="KW-1185">Reference proteome</keyword>
<organism evidence="2 3">
    <name type="scientific">Clostridium zeae</name>
    <dbReference type="NCBI Taxonomy" id="2759022"/>
    <lineage>
        <taxon>Bacteria</taxon>
        <taxon>Bacillati</taxon>
        <taxon>Bacillota</taxon>
        <taxon>Clostridia</taxon>
        <taxon>Eubacteriales</taxon>
        <taxon>Clostridiaceae</taxon>
        <taxon>Clostridium</taxon>
    </lineage>
</organism>
<evidence type="ECO:0000256" key="1">
    <source>
        <dbReference type="SAM" id="MobiDB-lite"/>
    </source>
</evidence>
<sequence length="140" mass="16808">MDSIIKLTILFNEPFWVGIFEVMEDYELKVCKVTFGAEPRDQEVHEFILMNFYRLDFSGSVKLEKKDLTLKKQNPKRLQRSIRKEISTKEIGTKAQIAMKLQHDQSKLERKKKTKEQRLQEEERKFSIKQRKKLDKHKGH</sequence>
<name>A0ABQ1EI83_9CLOT</name>
<dbReference type="Pfam" id="PF11208">
    <property type="entry name" value="DUF2992"/>
    <property type="match status" value="1"/>
</dbReference>
<dbReference type="InterPro" id="IPR016787">
    <property type="entry name" value="UCP021328"/>
</dbReference>
<feature type="compositionally biased region" description="Basic and acidic residues" evidence="1">
    <location>
        <begin position="116"/>
        <end position="126"/>
    </location>
</feature>
<dbReference type="RefSeq" id="WP_206873035.1">
    <property type="nucleotide sequence ID" value="NZ_BMBA01000014.1"/>
</dbReference>
<dbReference type="EMBL" id="BMBA01000014">
    <property type="protein sequence ID" value="GFZ34549.1"/>
    <property type="molecule type" value="Genomic_DNA"/>
</dbReference>
<accession>A0ABQ1EI83</accession>
<dbReference type="PIRSF" id="PIRSF021328">
    <property type="entry name" value="UCP021328"/>
    <property type="match status" value="1"/>
</dbReference>
<reference evidence="2 3" key="1">
    <citation type="journal article" date="2021" name="Int. J. Syst. Evol. Microbiol.">
        <title>Clostridium zeae sp. nov., isolated from corn silage.</title>
        <authorList>
            <person name="Kobayashi H."/>
            <person name="Tanizawa Y."/>
            <person name="Yagura M."/>
            <person name="Sakamoto M."/>
            <person name="Ohkuma M."/>
            <person name="Tohno M."/>
        </authorList>
    </citation>
    <scope>NUCLEOTIDE SEQUENCE [LARGE SCALE GENOMIC DNA]</scope>
    <source>
        <strain evidence="2 3">CSC2</strain>
    </source>
</reference>
<evidence type="ECO:0008006" key="4">
    <source>
        <dbReference type="Google" id="ProtNLM"/>
    </source>
</evidence>
<evidence type="ECO:0000313" key="3">
    <source>
        <dbReference type="Proteomes" id="UP000663802"/>
    </source>
</evidence>
<protein>
    <recommendedName>
        <fullName evidence="4">DUF2992 family protein</fullName>
    </recommendedName>
</protein>